<organism evidence="1 2">
    <name type="scientific">Candidatus Weimeria bifida</name>
    <dbReference type="NCBI Taxonomy" id="2599074"/>
    <lineage>
        <taxon>Bacteria</taxon>
        <taxon>Bacillati</taxon>
        <taxon>Bacillota</taxon>
        <taxon>Clostridia</taxon>
        <taxon>Lachnospirales</taxon>
        <taxon>Lachnospiraceae</taxon>
        <taxon>Candidatus Weimeria</taxon>
    </lineage>
</organism>
<evidence type="ECO:0008006" key="3">
    <source>
        <dbReference type="Google" id="ProtNLM"/>
    </source>
</evidence>
<accession>A0A6N7IWN3</accession>
<reference evidence="1" key="1">
    <citation type="journal article" date="2020" name="Appl. Environ. Microbiol.">
        <title>Medium-Chain Fatty Acid Synthesis by 'Candidatus Weimeria bifida' gen. nov., sp. nov., and 'Candidatus Pseudoramibacter fermentans' sp. nov.</title>
        <authorList>
            <person name="Scarborough M.J."/>
            <person name="Myers K.S."/>
            <person name="Donohue T.J."/>
            <person name="Noguera D.R."/>
        </authorList>
    </citation>
    <scope>NUCLEOTIDE SEQUENCE</scope>
    <source>
        <strain evidence="1">LCO1.1</strain>
    </source>
</reference>
<gene>
    <name evidence="1" type="ORF">FRC54_01790</name>
</gene>
<comment type="caution">
    <text evidence="1">The sequence shown here is derived from an EMBL/GenBank/DDBJ whole genome shotgun (WGS) entry which is preliminary data.</text>
</comment>
<dbReference type="Proteomes" id="UP000460257">
    <property type="component" value="Unassembled WGS sequence"/>
</dbReference>
<keyword evidence="2" id="KW-1185">Reference proteome</keyword>
<protein>
    <recommendedName>
        <fullName evidence="3">Transposase</fullName>
    </recommendedName>
</protein>
<sequence length="101" mass="11888">MTSRKLYFMRWPIESKYGELKHQCLLEEFSGATSTSIEQEFYINLLLSNLSAMVKSAADDKIDSQRKEGNRYRYQANRAYVLGRMKWFIARFIAKDVSSRC</sequence>
<evidence type="ECO:0000313" key="1">
    <source>
        <dbReference type="EMBL" id="MQN00715.1"/>
    </source>
</evidence>
<evidence type="ECO:0000313" key="2">
    <source>
        <dbReference type="Proteomes" id="UP000460257"/>
    </source>
</evidence>
<name>A0A6N7IWN3_9FIRM</name>
<dbReference type="AlphaFoldDB" id="A0A6N7IWN3"/>
<proteinExistence type="predicted"/>
<dbReference type="EMBL" id="VOGC01000002">
    <property type="protein sequence ID" value="MQN00715.1"/>
    <property type="molecule type" value="Genomic_DNA"/>
</dbReference>